<evidence type="ECO:0000313" key="3">
    <source>
        <dbReference type="EMBL" id="MBB5888307.1"/>
    </source>
</evidence>
<comment type="caution">
    <text evidence="3">The sequence shown here is derived from an EMBL/GenBank/DDBJ whole genome shotgun (WGS) entry which is preliminary data.</text>
</comment>
<proteinExistence type="predicted"/>
<feature type="transmembrane region" description="Helical" evidence="1">
    <location>
        <begin position="219"/>
        <end position="237"/>
    </location>
</feature>
<gene>
    <name evidence="3" type="ORF">HNQ37_001200</name>
</gene>
<organism evidence="3 4">
    <name type="scientific">Lactovum miscens</name>
    <dbReference type="NCBI Taxonomy" id="190387"/>
    <lineage>
        <taxon>Bacteria</taxon>
        <taxon>Bacillati</taxon>
        <taxon>Bacillota</taxon>
        <taxon>Bacilli</taxon>
        <taxon>Lactobacillales</taxon>
        <taxon>Streptococcaceae</taxon>
        <taxon>Lactovum</taxon>
    </lineage>
</organism>
<dbReference type="Proteomes" id="UP000562464">
    <property type="component" value="Unassembled WGS sequence"/>
</dbReference>
<keyword evidence="1" id="KW-1133">Transmembrane helix</keyword>
<feature type="transmembrane region" description="Helical" evidence="1">
    <location>
        <begin position="270"/>
        <end position="296"/>
    </location>
</feature>
<sequence>MTREEWIENFILTNGHEPSEEEITRALESGDFYRVDKEIIAGTDDWVEVSDINGEQTELEKTTSSDKVSKESANNSGKKFCSNCGSELELDANFCTNCGAPQGGNSQTLGNEKNIINAKGLQNSAKKYWFWLKNVLLHPVTSKKEDMSTNNMWVAFGIILALLSFGFAILLGSFLVFFIFVVLGIGFTFLFVWLFGILSNNIMKSQFKFIDIFKIGIQAEILFVPISLLVIIFSILARLTDHSAITSTITNSSGEIVTLSPSYSGNVSSILGFGFFGLVIYALIVFASMAGSGMFLMGIYREITAIPENKIDRYPWFVLAMCAIAFIIFLIIVLIFAAIALSFIHDIVPSMRGGLGY</sequence>
<feature type="transmembrane region" description="Helical" evidence="1">
    <location>
        <begin position="152"/>
        <end position="171"/>
    </location>
</feature>
<dbReference type="Pfam" id="PF13240">
    <property type="entry name" value="Zn_Ribbon_1"/>
    <property type="match status" value="1"/>
</dbReference>
<protein>
    <recommendedName>
        <fullName evidence="2">Zinc-ribbon domain-containing protein</fullName>
    </recommendedName>
</protein>
<keyword evidence="1" id="KW-0812">Transmembrane</keyword>
<dbReference type="InterPro" id="IPR026870">
    <property type="entry name" value="Zinc_ribbon_dom"/>
</dbReference>
<feature type="transmembrane region" description="Helical" evidence="1">
    <location>
        <begin position="177"/>
        <end position="198"/>
    </location>
</feature>
<dbReference type="AlphaFoldDB" id="A0A841C7M4"/>
<dbReference type="EMBL" id="JACHHV010000020">
    <property type="protein sequence ID" value="MBB5888307.1"/>
    <property type="molecule type" value="Genomic_DNA"/>
</dbReference>
<reference evidence="3 4" key="1">
    <citation type="submission" date="2020-08" db="EMBL/GenBank/DDBJ databases">
        <title>Genomic Encyclopedia of Type Strains, Phase IV (KMG-IV): sequencing the most valuable type-strain genomes for metagenomic binning, comparative biology and taxonomic classification.</title>
        <authorList>
            <person name="Goeker M."/>
        </authorList>
    </citation>
    <scope>NUCLEOTIDE SEQUENCE [LARGE SCALE GENOMIC DNA]</scope>
    <source>
        <strain evidence="3 4">DSM 14925</strain>
    </source>
</reference>
<evidence type="ECO:0000256" key="1">
    <source>
        <dbReference type="SAM" id="Phobius"/>
    </source>
</evidence>
<accession>A0A841C7M4</accession>
<feature type="domain" description="Zinc-ribbon" evidence="2">
    <location>
        <begin position="80"/>
        <end position="101"/>
    </location>
</feature>
<evidence type="ECO:0000313" key="4">
    <source>
        <dbReference type="Proteomes" id="UP000562464"/>
    </source>
</evidence>
<name>A0A841C7M4_9LACT</name>
<keyword evidence="1" id="KW-0472">Membrane</keyword>
<dbReference type="RefSeq" id="WP_183540248.1">
    <property type="nucleotide sequence ID" value="NZ_JACHHV010000020.1"/>
</dbReference>
<keyword evidence="4" id="KW-1185">Reference proteome</keyword>
<evidence type="ECO:0000259" key="2">
    <source>
        <dbReference type="Pfam" id="PF13240"/>
    </source>
</evidence>
<feature type="transmembrane region" description="Helical" evidence="1">
    <location>
        <begin position="316"/>
        <end position="344"/>
    </location>
</feature>